<organism evidence="6 7">
    <name type="scientific">Aquabacterium lacunae</name>
    <dbReference type="NCBI Taxonomy" id="2528630"/>
    <lineage>
        <taxon>Bacteria</taxon>
        <taxon>Pseudomonadati</taxon>
        <taxon>Pseudomonadota</taxon>
        <taxon>Betaproteobacteria</taxon>
        <taxon>Burkholderiales</taxon>
        <taxon>Aquabacterium</taxon>
    </lineage>
</organism>
<sequence length="234" mass="25465">MTFGSDLLQSCMKVDAPTELVLEYTRALMAFLLVHPQPARVLMVGLGGGSIVRYMQAHLPDTHLTVVEISPDVIDLRDEFDVPADGPTLSVVCADGARYMARTDLLPFDAILIDGFTAEGQPPALATPAFYRACRARLAPDGLLMINLHAAEPALSEHLKRLRKALGSGVFDQTVDDGDNQVVMAAAEPVWQALAADFQTRWTQLAEVHQSTLGSSAGRLERALVRRYPARLSE</sequence>
<gene>
    <name evidence="6" type="ORF">EYS42_00055</name>
</gene>
<dbReference type="EMBL" id="SIXI01000001">
    <property type="protein sequence ID" value="TBO33890.1"/>
    <property type="molecule type" value="Genomic_DNA"/>
</dbReference>
<evidence type="ECO:0000256" key="1">
    <source>
        <dbReference type="ARBA" id="ARBA00007867"/>
    </source>
</evidence>
<dbReference type="Pfam" id="PF01564">
    <property type="entry name" value="Spermine_synth"/>
    <property type="match status" value="1"/>
</dbReference>
<dbReference type="GO" id="GO:0006596">
    <property type="term" value="P:polyamine biosynthetic process"/>
    <property type="evidence" value="ECO:0007669"/>
    <property type="project" value="UniProtKB-UniRule"/>
</dbReference>
<dbReference type="PANTHER" id="PTHR43317">
    <property type="entry name" value="THERMOSPERMINE SYNTHASE ACAULIS5"/>
    <property type="match status" value="1"/>
</dbReference>
<accession>A0A4Q9H5G7</accession>
<dbReference type="SUPFAM" id="SSF53335">
    <property type="entry name" value="S-adenosyl-L-methionine-dependent methyltransferases"/>
    <property type="match status" value="1"/>
</dbReference>
<evidence type="ECO:0000256" key="4">
    <source>
        <dbReference type="PROSITE-ProRule" id="PRU00354"/>
    </source>
</evidence>
<dbReference type="AlphaFoldDB" id="A0A4Q9H5G7"/>
<evidence type="ECO:0000256" key="3">
    <source>
        <dbReference type="ARBA" id="ARBA00023115"/>
    </source>
</evidence>
<dbReference type="Gene3D" id="3.40.50.150">
    <property type="entry name" value="Vaccinia Virus protein VP39"/>
    <property type="match status" value="1"/>
</dbReference>
<feature type="active site" description="Proton acceptor" evidence="4">
    <location>
        <position position="114"/>
    </location>
</feature>
<proteinExistence type="inferred from homology"/>
<keyword evidence="7" id="KW-1185">Reference proteome</keyword>
<dbReference type="InterPro" id="IPR030374">
    <property type="entry name" value="PABS"/>
</dbReference>
<dbReference type="PANTHER" id="PTHR43317:SF1">
    <property type="entry name" value="THERMOSPERMINE SYNTHASE ACAULIS5"/>
    <property type="match status" value="1"/>
</dbReference>
<evidence type="ECO:0000259" key="5">
    <source>
        <dbReference type="PROSITE" id="PS51006"/>
    </source>
</evidence>
<dbReference type="GO" id="GO:0016740">
    <property type="term" value="F:transferase activity"/>
    <property type="evidence" value="ECO:0007669"/>
    <property type="project" value="UniProtKB-UniRule"/>
</dbReference>
<evidence type="ECO:0000256" key="2">
    <source>
        <dbReference type="ARBA" id="ARBA00022679"/>
    </source>
</evidence>
<keyword evidence="3 4" id="KW-0620">Polyamine biosynthesis</keyword>
<evidence type="ECO:0000313" key="7">
    <source>
        <dbReference type="Proteomes" id="UP000292120"/>
    </source>
</evidence>
<dbReference type="Proteomes" id="UP000292120">
    <property type="component" value="Unassembled WGS sequence"/>
</dbReference>
<dbReference type="PROSITE" id="PS51006">
    <property type="entry name" value="PABS_2"/>
    <property type="match status" value="1"/>
</dbReference>
<protein>
    <submittedName>
        <fullName evidence="6">Spermidine synthase</fullName>
    </submittedName>
</protein>
<comment type="similarity">
    <text evidence="1">Belongs to the spermidine/spermine synthase family.</text>
</comment>
<feature type="domain" description="PABS" evidence="5">
    <location>
        <begin position="1"/>
        <end position="197"/>
    </location>
</feature>
<dbReference type="InterPro" id="IPR029063">
    <property type="entry name" value="SAM-dependent_MTases_sf"/>
</dbReference>
<dbReference type="CDD" id="cd02440">
    <property type="entry name" value="AdoMet_MTases"/>
    <property type="match status" value="1"/>
</dbReference>
<keyword evidence="2 4" id="KW-0808">Transferase</keyword>
<comment type="caution">
    <text evidence="6">The sequence shown here is derived from an EMBL/GenBank/DDBJ whole genome shotgun (WGS) entry which is preliminary data.</text>
</comment>
<dbReference type="NCBIfam" id="NF037959">
    <property type="entry name" value="MFS_SpdSyn"/>
    <property type="match status" value="1"/>
</dbReference>
<evidence type="ECO:0000313" key="6">
    <source>
        <dbReference type="EMBL" id="TBO33890.1"/>
    </source>
</evidence>
<reference evidence="6 7" key="1">
    <citation type="submission" date="2019-02" db="EMBL/GenBank/DDBJ databases">
        <title>Aquabacterium sp. strain KMB7.</title>
        <authorList>
            <person name="Chen W.-M."/>
        </authorList>
    </citation>
    <scope>NUCLEOTIDE SEQUENCE [LARGE SCALE GENOMIC DNA]</scope>
    <source>
        <strain evidence="6 7">KMB7</strain>
    </source>
</reference>
<name>A0A4Q9H5G7_9BURK</name>